<evidence type="ECO:0000256" key="10">
    <source>
        <dbReference type="RuleBase" id="RU000461"/>
    </source>
</evidence>
<dbReference type="GO" id="GO:0016705">
    <property type="term" value="F:oxidoreductase activity, acting on paired donors, with incorporation or reduction of molecular oxygen"/>
    <property type="evidence" value="ECO:0007669"/>
    <property type="project" value="InterPro"/>
</dbReference>
<dbReference type="InParanoid" id="K1VD99"/>
<evidence type="ECO:0000256" key="6">
    <source>
        <dbReference type="ARBA" id="ARBA00023002"/>
    </source>
</evidence>
<evidence type="ECO:0000313" key="12">
    <source>
        <dbReference type="EMBL" id="EKC98770.1"/>
    </source>
</evidence>
<evidence type="ECO:0000256" key="5">
    <source>
        <dbReference type="ARBA" id="ARBA00022723"/>
    </source>
</evidence>
<dbReference type="SMR" id="K1VD99"/>
<dbReference type="eggNOG" id="KOG0156">
    <property type="taxonomic scope" value="Eukaryota"/>
</dbReference>
<dbReference type="OrthoDB" id="1055148at2759"/>
<evidence type="ECO:0000256" key="8">
    <source>
        <dbReference type="ARBA" id="ARBA00023033"/>
    </source>
</evidence>
<dbReference type="InterPro" id="IPR002401">
    <property type="entry name" value="Cyt_P450_E_grp-I"/>
</dbReference>
<sequence length="534" mass="59431">MAGWSSEALSFDKLGLPAIVAAAVVFVLISEYYRYAKGKLHLPGPMPYPIFGNLPQLGKDAALTMHKWSKKYGDVFKVTLGEREIMIINSAKATKELLSDQGGVYISRPMFHNYHSTLSTSAGFTIGTSPWDESCKRKRKAAATALNKTYVQEYLPIIDREALALVEDLYVNGKGGALEIDPAAYCSRYALNTSLSVNYGCRLDSVGDDLLAEIIDIETGVSDIRSTTSSWSDYVPLLRKLPTIRKTSGGYTTQEIKERRDKYMGLLLDDLKEKIAKGTDAPCITGNILKDPDAKLTPLELSSICLSMVSAGLDTLGNTFIWSLGFMAKHPEIWEKAYTELNKISNGNPPDSTEETCEYIVALYREAARYFSVLKLSLPRATLGDSEYKGVHVPSGTTVFLNAWAVHHDEDRYGDVENFRPERHLEQKDQEGALAHYSFGAGRRMCAGVHLANREMYVGFAKLIYFFKLEVGSEDYDINPETACKNTYGLSSTPFPYKVRFVPRDPEAIEQWIQDEKSRNDISIASAIKSKVNA</sequence>
<keyword evidence="6 10" id="KW-0560">Oxidoreductase</keyword>
<comment type="similarity">
    <text evidence="3 10">Belongs to the cytochrome P450 family.</text>
</comment>
<dbReference type="PRINTS" id="PR00385">
    <property type="entry name" value="P450"/>
</dbReference>
<dbReference type="PRINTS" id="PR00463">
    <property type="entry name" value="EP450I"/>
</dbReference>
<reference evidence="12 13" key="1">
    <citation type="journal article" date="2012" name="Eukaryot. Cell">
        <title>Genome sequence of the Trichosporon asahii environmental strain CBS 8904.</title>
        <authorList>
            <person name="Yang R.Y."/>
            <person name="Li H.T."/>
            <person name="Zhu H."/>
            <person name="Zhou G.P."/>
            <person name="Wang M."/>
            <person name="Wang L."/>
        </authorList>
    </citation>
    <scope>NUCLEOTIDE SEQUENCE [LARGE SCALE GENOMIC DNA]</scope>
    <source>
        <strain evidence="12 13">CBS 8904</strain>
    </source>
</reference>
<dbReference type="GO" id="GO:0005506">
    <property type="term" value="F:iron ion binding"/>
    <property type="evidence" value="ECO:0007669"/>
    <property type="project" value="InterPro"/>
</dbReference>
<dbReference type="InterPro" id="IPR050364">
    <property type="entry name" value="Cytochrome_P450_fung"/>
</dbReference>
<evidence type="ECO:0000256" key="4">
    <source>
        <dbReference type="ARBA" id="ARBA00022617"/>
    </source>
</evidence>
<evidence type="ECO:0000256" key="1">
    <source>
        <dbReference type="ARBA" id="ARBA00001971"/>
    </source>
</evidence>
<feature type="binding site" description="axial binding residue" evidence="9">
    <location>
        <position position="446"/>
    </location>
    <ligand>
        <name>heme</name>
        <dbReference type="ChEBI" id="CHEBI:30413"/>
    </ligand>
    <ligandPart>
        <name>Fe</name>
        <dbReference type="ChEBI" id="CHEBI:18248"/>
    </ligandPart>
</feature>
<accession>K1VD99</accession>
<dbReference type="Proteomes" id="UP000006757">
    <property type="component" value="Unassembled WGS sequence"/>
</dbReference>
<proteinExistence type="inferred from homology"/>
<protein>
    <submittedName>
        <fullName evidence="12">Uncharacterized protein</fullName>
    </submittedName>
</protein>
<comment type="pathway">
    <text evidence="2">Secondary metabolite biosynthesis.</text>
</comment>
<evidence type="ECO:0000256" key="3">
    <source>
        <dbReference type="ARBA" id="ARBA00010617"/>
    </source>
</evidence>
<organism evidence="12 13">
    <name type="scientific">Trichosporon asahii var. asahii (strain CBS 8904)</name>
    <name type="common">Yeast</name>
    <dbReference type="NCBI Taxonomy" id="1220162"/>
    <lineage>
        <taxon>Eukaryota</taxon>
        <taxon>Fungi</taxon>
        <taxon>Dikarya</taxon>
        <taxon>Basidiomycota</taxon>
        <taxon>Agaricomycotina</taxon>
        <taxon>Tremellomycetes</taxon>
        <taxon>Trichosporonales</taxon>
        <taxon>Trichosporonaceae</taxon>
        <taxon>Trichosporon</taxon>
    </lineage>
</organism>
<dbReference type="Pfam" id="PF00067">
    <property type="entry name" value="p450"/>
    <property type="match status" value="1"/>
</dbReference>
<evidence type="ECO:0000256" key="9">
    <source>
        <dbReference type="PIRSR" id="PIRSR602401-1"/>
    </source>
</evidence>
<dbReference type="EMBL" id="AMBO01000382">
    <property type="protein sequence ID" value="EKC98770.1"/>
    <property type="molecule type" value="Genomic_DNA"/>
</dbReference>
<evidence type="ECO:0000313" key="13">
    <source>
        <dbReference type="Proteomes" id="UP000006757"/>
    </source>
</evidence>
<feature type="transmembrane region" description="Helical" evidence="11">
    <location>
        <begin position="14"/>
        <end position="33"/>
    </location>
</feature>
<dbReference type="AlphaFoldDB" id="K1VD99"/>
<dbReference type="PROSITE" id="PS00086">
    <property type="entry name" value="CYTOCHROME_P450"/>
    <property type="match status" value="1"/>
</dbReference>
<dbReference type="InterPro" id="IPR017972">
    <property type="entry name" value="Cyt_P450_CS"/>
</dbReference>
<dbReference type="HOGENOM" id="CLU_001570_2_4_1"/>
<dbReference type="SUPFAM" id="SSF48264">
    <property type="entry name" value="Cytochrome P450"/>
    <property type="match status" value="1"/>
</dbReference>
<comment type="caution">
    <text evidence="12">The sequence shown here is derived from an EMBL/GenBank/DDBJ whole genome shotgun (WGS) entry which is preliminary data.</text>
</comment>
<dbReference type="GO" id="GO:0020037">
    <property type="term" value="F:heme binding"/>
    <property type="evidence" value="ECO:0007669"/>
    <property type="project" value="InterPro"/>
</dbReference>
<dbReference type="PANTHER" id="PTHR46300:SF9">
    <property type="entry name" value="P450, PUTATIVE-RELATED"/>
    <property type="match status" value="1"/>
</dbReference>
<evidence type="ECO:0000256" key="11">
    <source>
        <dbReference type="SAM" id="Phobius"/>
    </source>
</evidence>
<dbReference type="GO" id="GO:0004497">
    <property type="term" value="F:monooxygenase activity"/>
    <property type="evidence" value="ECO:0007669"/>
    <property type="project" value="UniProtKB-KW"/>
</dbReference>
<evidence type="ECO:0000256" key="2">
    <source>
        <dbReference type="ARBA" id="ARBA00005179"/>
    </source>
</evidence>
<keyword evidence="8 10" id="KW-0503">Monooxygenase</keyword>
<dbReference type="STRING" id="1220162.K1VD99"/>
<dbReference type="PANTHER" id="PTHR46300">
    <property type="entry name" value="P450, PUTATIVE (EUROFUNG)-RELATED-RELATED"/>
    <property type="match status" value="1"/>
</dbReference>
<evidence type="ECO:0000256" key="7">
    <source>
        <dbReference type="ARBA" id="ARBA00023004"/>
    </source>
</evidence>
<keyword evidence="11" id="KW-1133">Transmembrane helix</keyword>
<dbReference type="OMA" id="DPRAYWQ"/>
<keyword evidence="11" id="KW-0472">Membrane</keyword>
<gene>
    <name evidence="12" type="ORF">A1Q2_07002</name>
</gene>
<keyword evidence="4 9" id="KW-0349">Heme</keyword>
<dbReference type="InterPro" id="IPR036396">
    <property type="entry name" value="Cyt_P450_sf"/>
</dbReference>
<dbReference type="Gene3D" id="1.10.630.10">
    <property type="entry name" value="Cytochrome P450"/>
    <property type="match status" value="1"/>
</dbReference>
<keyword evidence="11" id="KW-0812">Transmembrane</keyword>
<dbReference type="InterPro" id="IPR001128">
    <property type="entry name" value="Cyt_P450"/>
</dbReference>
<keyword evidence="13" id="KW-1185">Reference proteome</keyword>
<keyword evidence="7 9" id="KW-0408">Iron</keyword>
<name>K1VD99_TRIAC</name>
<comment type="cofactor">
    <cofactor evidence="1 9">
        <name>heme</name>
        <dbReference type="ChEBI" id="CHEBI:30413"/>
    </cofactor>
</comment>
<keyword evidence="5 9" id="KW-0479">Metal-binding</keyword>